<dbReference type="Gene3D" id="2.150.10.10">
    <property type="entry name" value="Serralysin-like metalloprotease, C-terminal"/>
    <property type="match status" value="1"/>
</dbReference>
<dbReference type="KEGG" id="sgrg:L0C25_20210"/>
<dbReference type="SUPFAM" id="SSF51120">
    <property type="entry name" value="beta-Roll"/>
    <property type="match status" value="1"/>
</dbReference>
<dbReference type="InterPro" id="IPR011049">
    <property type="entry name" value="Serralysin-like_metalloprot_C"/>
</dbReference>
<gene>
    <name evidence="2" type="ORF">L0C25_20210</name>
</gene>
<sequence>MSRTTLRRLAAVSVVAAVAATTVSASMANIAPGTPKKDVHIGLDNDNADNPFIQPPGVVAKQHMDNTDVLFGRAKEDLLVGKLGGDTEIGGSGADILVGGPEGGVAPNSDVLLGGPGNDINIWAPGDGSDAYVGEDGRDTMVFAPFVTKSNGDLKLQWHQGRKIPRVDIGDKPQFRCEIVKVPKREELGAQFLVRFFANDTLAVTVRQKDVEKLLCPAGQANRARVADLTRKHPAFYTVRLNRLGGTLGAIVAAP</sequence>
<organism evidence="2 3">
    <name type="scientific">Solicola gregarius</name>
    <dbReference type="NCBI Taxonomy" id="2908642"/>
    <lineage>
        <taxon>Bacteria</taxon>
        <taxon>Bacillati</taxon>
        <taxon>Actinomycetota</taxon>
        <taxon>Actinomycetes</taxon>
        <taxon>Propionibacteriales</taxon>
        <taxon>Nocardioidaceae</taxon>
        <taxon>Solicola</taxon>
    </lineage>
</organism>
<dbReference type="RefSeq" id="WP_271633589.1">
    <property type="nucleotide sequence ID" value="NZ_CP094970.1"/>
</dbReference>
<feature type="signal peptide" evidence="1">
    <location>
        <begin position="1"/>
        <end position="25"/>
    </location>
</feature>
<keyword evidence="3" id="KW-1185">Reference proteome</keyword>
<feature type="chain" id="PRO_5041392126" description="Calcium-binding protein" evidence="1">
    <location>
        <begin position="26"/>
        <end position="255"/>
    </location>
</feature>
<evidence type="ECO:0000313" key="2">
    <source>
        <dbReference type="EMBL" id="UYM04829.1"/>
    </source>
</evidence>
<name>A0AA46YKQ2_9ACTN</name>
<dbReference type="EMBL" id="CP094970">
    <property type="protein sequence ID" value="UYM04829.1"/>
    <property type="molecule type" value="Genomic_DNA"/>
</dbReference>
<evidence type="ECO:0000256" key="1">
    <source>
        <dbReference type="SAM" id="SignalP"/>
    </source>
</evidence>
<proteinExistence type="predicted"/>
<keyword evidence="1" id="KW-0732">Signal</keyword>
<dbReference type="Proteomes" id="UP001164390">
    <property type="component" value="Chromosome"/>
</dbReference>
<accession>A0AA46YKQ2</accession>
<evidence type="ECO:0000313" key="3">
    <source>
        <dbReference type="Proteomes" id="UP001164390"/>
    </source>
</evidence>
<reference evidence="2" key="1">
    <citation type="submission" date="2022-01" db="EMBL/GenBank/DDBJ databases">
        <title>Nocardioidaceae gen. sp. A5X3R13.</title>
        <authorList>
            <person name="Lopez Marin M.A."/>
            <person name="Uhlik O."/>
        </authorList>
    </citation>
    <scope>NUCLEOTIDE SEQUENCE</scope>
    <source>
        <strain evidence="2">A5X3R13</strain>
    </source>
</reference>
<dbReference type="AlphaFoldDB" id="A0AA46YKQ2"/>
<protein>
    <recommendedName>
        <fullName evidence="4">Calcium-binding protein</fullName>
    </recommendedName>
</protein>
<evidence type="ECO:0008006" key="4">
    <source>
        <dbReference type="Google" id="ProtNLM"/>
    </source>
</evidence>